<dbReference type="CDD" id="cd00331">
    <property type="entry name" value="IGPS"/>
    <property type="match status" value="1"/>
</dbReference>
<dbReference type="AlphaFoldDB" id="A0A3S0KL30"/>
<dbReference type="Gene3D" id="3.20.20.70">
    <property type="entry name" value="Aldolase class I"/>
    <property type="match status" value="1"/>
</dbReference>
<evidence type="ECO:0000256" key="8">
    <source>
        <dbReference type="ARBA" id="ARBA00023239"/>
    </source>
</evidence>
<feature type="domain" description="Indole-3-glycerol phosphate synthase" evidence="10">
    <location>
        <begin position="7"/>
        <end position="253"/>
    </location>
</feature>
<evidence type="ECO:0000256" key="6">
    <source>
        <dbReference type="ARBA" id="ARBA00022822"/>
    </source>
</evidence>
<evidence type="ECO:0000256" key="7">
    <source>
        <dbReference type="ARBA" id="ARBA00023141"/>
    </source>
</evidence>
<evidence type="ECO:0000256" key="9">
    <source>
        <dbReference type="HAMAP-Rule" id="MF_00134"/>
    </source>
</evidence>
<comment type="pathway">
    <text evidence="2 9">Amino-acid biosynthesis; L-tryptophan biosynthesis; L-tryptophan from chorismate: step 4/5.</text>
</comment>
<evidence type="ECO:0000256" key="3">
    <source>
        <dbReference type="ARBA" id="ARBA00008737"/>
    </source>
</evidence>
<dbReference type="RefSeq" id="WP_126293204.1">
    <property type="nucleotide sequence ID" value="NZ_CP185866.1"/>
</dbReference>
<comment type="caution">
    <text evidence="11">The sequence shown here is derived from an EMBL/GenBank/DDBJ whole genome shotgun (WGS) entry which is preliminary data.</text>
</comment>
<protein>
    <recommendedName>
        <fullName evidence="9">Indole-3-glycerol phosphate synthase</fullName>
        <shortName evidence="9">IGPS</shortName>
        <ecNumber evidence="9">4.1.1.48</ecNumber>
    </recommendedName>
</protein>
<gene>
    <name evidence="9 11" type="primary">trpC</name>
    <name evidence="11" type="ORF">EKG35_04590</name>
</gene>
<dbReference type="NCBIfam" id="NF001377">
    <property type="entry name" value="PRK00278.2-4"/>
    <property type="match status" value="1"/>
</dbReference>
<evidence type="ECO:0000313" key="12">
    <source>
        <dbReference type="Proteomes" id="UP000276349"/>
    </source>
</evidence>
<dbReference type="PANTHER" id="PTHR22854:SF2">
    <property type="entry name" value="INDOLE-3-GLYCEROL-PHOSPHATE SYNTHASE"/>
    <property type="match status" value="1"/>
</dbReference>
<reference evidence="11 12" key="1">
    <citation type="submission" date="2018-12" db="EMBL/GenBank/DDBJ databases">
        <authorList>
            <person name="Yu L."/>
        </authorList>
    </citation>
    <scope>NUCLEOTIDE SEQUENCE [LARGE SCALE GENOMIC DNA]</scope>
    <source>
        <strain evidence="11 12">S5H2222</strain>
    </source>
</reference>
<dbReference type="OrthoDB" id="9804217at2"/>
<dbReference type="SUPFAM" id="SSF51366">
    <property type="entry name" value="Ribulose-phoshate binding barrel"/>
    <property type="match status" value="1"/>
</dbReference>
<dbReference type="NCBIfam" id="NF001371">
    <property type="entry name" value="PRK00278.1-3"/>
    <property type="match status" value="1"/>
</dbReference>
<name>A0A3S0KL30_9BACI</name>
<dbReference type="InterPro" id="IPR013798">
    <property type="entry name" value="Indole-3-glycerol_P_synth_dom"/>
</dbReference>
<evidence type="ECO:0000256" key="5">
    <source>
        <dbReference type="ARBA" id="ARBA00022793"/>
    </source>
</evidence>
<comment type="catalytic activity">
    <reaction evidence="1 9">
        <text>1-(2-carboxyphenylamino)-1-deoxy-D-ribulose 5-phosphate + H(+) = (1S,2R)-1-C-(indol-3-yl)glycerol 3-phosphate + CO2 + H2O</text>
        <dbReference type="Rhea" id="RHEA:23476"/>
        <dbReference type="ChEBI" id="CHEBI:15377"/>
        <dbReference type="ChEBI" id="CHEBI:15378"/>
        <dbReference type="ChEBI" id="CHEBI:16526"/>
        <dbReference type="ChEBI" id="CHEBI:58613"/>
        <dbReference type="ChEBI" id="CHEBI:58866"/>
        <dbReference type="EC" id="4.1.1.48"/>
    </reaction>
</comment>
<keyword evidence="4 9" id="KW-0028">Amino-acid biosynthesis</keyword>
<dbReference type="PANTHER" id="PTHR22854">
    <property type="entry name" value="TRYPTOPHAN BIOSYNTHESIS PROTEIN"/>
    <property type="match status" value="1"/>
</dbReference>
<dbReference type="GO" id="GO:0004640">
    <property type="term" value="F:phosphoribosylanthranilate isomerase activity"/>
    <property type="evidence" value="ECO:0007669"/>
    <property type="project" value="TreeGrafter"/>
</dbReference>
<evidence type="ECO:0000256" key="4">
    <source>
        <dbReference type="ARBA" id="ARBA00022605"/>
    </source>
</evidence>
<dbReference type="FunFam" id="3.20.20.70:FF:000024">
    <property type="entry name" value="Indole-3-glycerol phosphate synthase"/>
    <property type="match status" value="1"/>
</dbReference>
<organism evidence="11 12">
    <name type="scientific">Lysinibacillus telephonicus</name>
    <dbReference type="NCBI Taxonomy" id="1714840"/>
    <lineage>
        <taxon>Bacteria</taxon>
        <taxon>Bacillati</taxon>
        <taxon>Bacillota</taxon>
        <taxon>Bacilli</taxon>
        <taxon>Bacillales</taxon>
        <taxon>Bacillaceae</taxon>
        <taxon>Lysinibacillus</taxon>
    </lineage>
</organism>
<dbReference type="InterPro" id="IPR011060">
    <property type="entry name" value="RibuloseP-bd_barrel"/>
</dbReference>
<dbReference type="InterPro" id="IPR045186">
    <property type="entry name" value="Indole-3-glycerol_P_synth"/>
</dbReference>
<dbReference type="GO" id="GO:0000162">
    <property type="term" value="P:L-tryptophan biosynthetic process"/>
    <property type="evidence" value="ECO:0007669"/>
    <property type="project" value="UniProtKB-UniRule"/>
</dbReference>
<dbReference type="EMBL" id="RXNR01000009">
    <property type="protein sequence ID" value="RTQ94930.1"/>
    <property type="molecule type" value="Genomic_DNA"/>
</dbReference>
<dbReference type="HAMAP" id="MF_00134_A">
    <property type="entry name" value="IGPS_A"/>
    <property type="match status" value="1"/>
</dbReference>
<dbReference type="HAMAP" id="MF_00134_B">
    <property type="entry name" value="IGPS_B"/>
    <property type="match status" value="1"/>
</dbReference>
<proteinExistence type="inferred from homology"/>
<evidence type="ECO:0000259" key="10">
    <source>
        <dbReference type="Pfam" id="PF00218"/>
    </source>
</evidence>
<keyword evidence="7 9" id="KW-0057">Aromatic amino acid biosynthesis</keyword>
<dbReference type="InterPro" id="IPR001468">
    <property type="entry name" value="Indole-3-GlycerolPSynthase_CS"/>
</dbReference>
<keyword evidence="12" id="KW-1185">Reference proteome</keyword>
<dbReference type="GO" id="GO:0004425">
    <property type="term" value="F:indole-3-glycerol-phosphate synthase activity"/>
    <property type="evidence" value="ECO:0007669"/>
    <property type="project" value="UniProtKB-UniRule"/>
</dbReference>
<keyword evidence="5 9" id="KW-0210">Decarboxylase</keyword>
<dbReference type="Proteomes" id="UP000276349">
    <property type="component" value="Unassembled WGS sequence"/>
</dbReference>
<keyword evidence="8 9" id="KW-0456">Lyase</keyword>
<comment type="similarity">
    <text evidence="3 9">Belongs to the TrpC family.</text>
</comment>
<sequence>MTILQTILDHKETLLPTLMANEPMFNVIQKSRPSLYDVLRKSDTLQIISEMKRASPSKGLIAEGANPVEQARKYADAGAACISVLTEEKFFKGSFQDLVDIGNYVEIPILNKDFIIHEVQIDYAKAAGASVILLIVAALSDKKLKTFYDYANNLGLDVLVEVHNEEELDRALAIHPKIIGVNNRDLKTFNVDLAQTEKLAQKITAYEDIAFISESGIWNVEDAKRVVNVGARGVLVGESLMRSGDVEKALKSLQIPLPVNVKDV</sequence>
<dbReference type="UniPathway" id="UPA00035">
    <property type="reaction ID" value="UER00043"/>
</dbReference>
<dbReference type="Pfam" id="PF00218">
    <property type="entry name" value="IGPS"/>
    <property type="match status" value="1"/>
</dbReference>
<dbReference type="PROSITE" id="PS00614">
    <property type="entry name" value="IGPS"/>
    <property type="match status" value="1"/>
</dbReference>
<evidence type="ECO:0000256" key="2">
    <source>
        <dbReference type="ARBA" id="ARBA00004696"/>
    </source>
</evidence>
<evidence type="ECO:0000313" key="11">
    <source>
        <dbReference type="EMBL" id="RTQ94930.1"/>
    </source>
</evidence>
<dbReference type="EC" id="4.1.1.48" evidence="9"/>
<dbReference type="InterPro" id="IPR013785">
    <property type="entry name" value="Aldolase_TIM"/>
</dbReference>
<keyword evidence="6 9" id="KW-0822">Tryptophan biosynthesis</keyword>
<accession>A0A3S0KL30</accession>
<evidence type="ECO:0000256" key="1">
    <source>
        <dbReference type="ARBA" id="ARBA00001633"/>
    </source>
</evidence>